<protein>
    <submittedName>
        <fullName evidence="1">Uncharacterized protein</fullName>
    </submittedName>
</protein>
<organism evidence="1 2">
    <name type="scientific">Pichia kudriavzevii</name>
    <name type="common">Yeast</name>
    <name type="synonym">Issatchenkia orientalis</name>
    <dbReference type="NCBI Taxonomy" id="4909"/>
    <lineage>
        <taxon>Eukaryota</taxon>
        <taxon>Fungi</taxon>
        <taxon>Dikarya</taxon>
        <taxon>Ascomycota</taxon>
        <taxon>Saccharomycotina</taxon>
        <taxon>Pichiomycetes</taxon>
        <taxon>Pichiales</taxon>
        <taxon>Pichiaceae</taxon>
        <taxon>Pichia</taxon>
    </lineage>
</organism>
<evidence type="ECO:0000313" key="2">
    <source>
        <dbReference type="Proteomes" id="UP000029867"/>
    </source>
</evidence>
<evidence type="ECO:0000313" key="1">
    <source>
        <dbReference type="EMBL" id="KGK39910.1"/>
    </source>
</evidence>
<dbReference type="VEuPathDB" id="FungiDB:C5L36_0A01900"/>
<sequence length="584" mass="66358">MFRIRGGIRYLSTTTTLNPTSIRFHRPDNHHKSLILLTTPSQLNQIVTKLSESTQPKVESLLVASVDSITGSRNAFTELWLETPFKIKELELVEDMEKRLSKKYNPLSADPIKMQGRNWKDTTEETILGLSIPQWNVTFHTRLANTIFTNSQQSTCFIANGGELDYLNLSQVRIDIDTDQEHGSGNITYHNRLTEIPMVCGIEDTYKITDFKGNLIKSINHKSASGYLTENPKVMDSKKDLFFKLYSEGDNVDSWMEEYYRLVVGGLGWGEKQAFIALDTVVGEPGLRNVRLFYHDEQKPKFQLQSPDNKDSMVFECTELEEGYQDFTKDNDEKVLPRVFGVGSNHGFNLNGFRPFEETKTPGYIIQDDCSDLPYDVYAKDMEIPQLTLDIDADYKDCEVHIVPNKLKRRLLAEKRFRNRERVGSFRVSLDENSINDGNGELYDDIEQIYVRDRSACKYYSLYGESDLQDINIYRLRAGGTPQLVIEVPEFRNYLMYNLLASQILSNLIPSAVHLVIESESSSVGNVPLSAIMDQLSTGTFQGVNGERHLGGITASMFNASVSEITTAVSFYVLDTHSKGTLYL</sequence>
<dbReference type="HOGENOM" id="CLU_466956_0_0_1"/>
<dbReference type="Proteomes" id="UP000029867">
    <property type="component" value="Unassembled WGS sequence"/>
</dbReference>
<dbReference type="EMBL" id="JQFK01000005">
    <property type="protein sequence ID" value="KGK39910.1"/>
    <property type="molecule type" value="Genomic_DNA"/>
</dbReference>
<name>A0A099P4T2_PICKU</name>
<comment type="caution">
    <text evidence="1">The sequence shown here is derived from an EMBL/GenBank/DDBJ whole genome shotgun (WGS) entry which is preliminary data.</text>
</comment>
<gene>
    <name evidence="1" type="ORF">JL09_g887</name>
</gene>
<dbReference type="VEuPathDB" id="FungiDB:C5L36_0A01905"/>
<accession>A0A099P4T2</accession>
<dbReference type="AlphaFoldDB" id="A0A099P4T2"/>
<dbReference type="eggNOG" id="ENOG502S491">
    <property type="taxonomic scope" value="Eukaryota"/>
</dbReference>
<proteinExistence type="predicted"/>
<reference evidence="2" key="1">
    <citation type="journal article" date="2014" name="Microb. Cell Fact.">
        <title>Exploiting Issatchenkia orientalis SD108 for succinic acid production.</title>
        <authorList>
            <person name="Xiao H."/>
            <person name="Shao Z."/>
            <person name="Jiang Y."/>
            <person name="Dole S."/>
            <person name="Zhao H."/>
        </authorList>
    </citation>
    <scope>NUCLEOTIDE SEQUENCE [LARGE SCALE GENOMIC DNA]</scope>
    <source>
        <strain evidence="2">SD108</strain>
    </source>
</reference>